<gene>
    <name evidence="2" type="ORF">L9S41_18410</name>
</gene>
<proteinExistence type="predicted"/>
<feature type="signal peptide" evidence="1">
    <location>
        <begin position="1"/>
        <end position="23"/>
    </location>
</feature>
<accession>A0ABY5ZLP5</accession>
<dbReference type="Gene3D" id="3.30.1360.200">
    <property type="match status" value="1"/>
</dbReference>
<evidence type="ECO:0000256" key="1">
    <source>
        <dbReference type="SAM" id="SignalP"/>
    </source>
</evidence>
<name>A0ABY5ZLP5_9BACT</name>
<dbReference type="RefSeq" id="WP_260747983.1">
    <property type="nucleotide sequence ID" value="NZ_CP092109.1"/>
</dbReference>
<keyword evidence="1" id="KW-0732">Signal</keyword>
<protein>
    <submittedName>
        <fullName evidence="2">Uncharacterized protein</fullName>
    </submittedName>
</protein>
<sequence length="120" mass="13187">MRIFAKLLIFLWVSSAAALSAVADEVIQYNLTPEKVESVRLLESQGETTILIILVDGEKQAFAELTKRHIGQNLQIVYGPQILVQATIRAEIDSGIIASSSLEKQLASKIVHELGCQNIK</sequence>
<feature type="chain" id="PRO_5045071566" evidence="1">
    <location>
        <begin position="24"/>
        <end position="120"/>
    </location>
</feature>
<dbReference type="EMBL" id="CP092109">
    <property type="protein sequence ID" value="UWZ79631.1"/>
    <property type="molecule type" value="Genomic_DNA"/>
</dbReference>
<evidence type="ECO:0000313" key="2">
    <source>
        <dbReference type="EMBL" id="UWZ79631.1"/>
    </source>
</evidence>
<evidence type="ECO:0000313" key="3">
    <source>
        <dbReference type="Proteomes" id="UP001060414"/>
    </source>
</evidence>
<dbReference type="Proteomes" id="UP001060414">
    <property type="component" value="Chromosome"/>
</dbReference>
<organism evidence="2 3">
    <name type="scientific">Geoalkalibacter halelectricus</name>
    <dbReference type="NCBI Taxonomy" id="2847045"/>
    <lineage>
        <taxon>Bacteria</taxon>
        <taxon>Pseudomonadati</taxon>
        <taxon>Thermodesulfobacteriota</taxon>
        <taxon>Desulfuromonadia</taxon>
        <taxon>Desulfuromonadales</taxon>
        <taxon>Geoalkalibacteraceae</taxon>
        <taxon>Geoalkalibacter</taxon>
    </lineage>
</organism>
<keyword evidence="3" id="KW-1185">Reference proteome</keyword>
<reference evidence="2" key="1">
    <citation type="journal article" date="2022" name="Environ. Microbiol.">
        <title>Geoalkalibacter halelectricus SAP #1 sp. nov. possessing extracellular electron transfer and mineral#reducing capabilities from a haloalkaline environment.</title>
        <authorList>
            <person name="Yadav S."/>
            <person name="Singh R."/>
            <person name="Sundharam S.S."/>
            <person name="Chaudhary S."/>
            <person name="Krishnamurthi S."/>
            <person name="Patil S.A."/>
        </authorList>
    </citation>
    <scope>NUCLEOTIDE SEQUENCE</scope>
    <source>
        <strain evidence="2">SAP-1</strain>
    </source>
</reference>